<dbReference type="SUPFAM" id="SSF159888">
    <property type="entry name" value="YdhG-like"/>
    <property type="match status" value="1"/>
</dbReference>
<dbReference type="Gene3D" id="3.90.1150.200">
    <property type="match status" value="1"/>
</dbReference>
<sequence>MADNRAGGWRRLKQQRAAGDPRVEAYLAALPADTQPTARRVWQTMRDAVPGSGETIAYQMPTVTLDGVRLVHLGAWKQHLGVYPVPDLPELAPYLAGRGTARFGYDDPPLDLVTRLTRALAARRD</sequence>
<reference evidence="3" key="1">
    <citation type="journal article" date="2019" name="Int. J. Syst. Evol. Microbiol.">
        <title>The Global Catalogue of Microorganisms (GCM) 10K type strain sequencing project: providing services to taxonomists for standard genome sequencing and annotation.</title>
        <authorList>
            <consortium name="The Broad Institute Genomics Platform"/>
            <consortium name="The Broad Institute Genome Sequencing Center for Infectious Disease"/>
            <person name="Wu L."/>
            <person name="Ma J."/>
        </authorList>
    </citation>
    <scope>NUCLEOTIDE SEQUENCE [LARGE SCALE GENOMIC DNA]</scope>
    <source>
        <strain evidence="3">NBRC 108730</strain>
    </source>
</reference>
<proteinExistence type="predicted"/>
<evidence type="ECO:0008006" key="4">
    <source>
        <dbReference type="Google" id="ProtNLM"/>
    </source>
</evidence>
<accession>A0ABQ6JH90</accession>
<keyword evidence="3" id="KW-1185">Reference proteome</keyword>
<name>A0ABQ6JH90_9ACTN</name>
<gene>
    <name evidence="2" type="ORF">GCM10025868_23620</name>
</gene>
<dbReference type="Proteomes" id="UP001157017">
    <property type="component" value="Unassembled WGS sequence"/>
</dbReference>
<evidence type="ECO:0000256" key="1">
    <source>
        <dbReference type="SAM" id="MobiDB-lite"/>
    </source>
</evidence>
<evidence type="ECO:0000313" key="2">
    <source>
        <dbReference type="EMBL" id="GMA87112.1"/>
    </source>
</evidence>
<dbReference type="EMBL" id="BSUZ01000001">
    <property type="protein sequence ID" value="GMA87112.1"/>
    <property type="molecule type" value="Genomic_DNA"/>
</dbReference>
<organism evidence="2 3">
    <name type="scientific">Angustibacter aerolatus</name>
    <dbReference type="NCBI Taxonomy" id="1162965"/>
    <lineage>
        <taxon>Bacteria</taxon>
        <taxon>Bacillati</taxon>
        <taxon>Actinomycetota</taxon>
        <taxon>Actinomycetes</taxon>
        <taxon>Kineosporiales</taxon>
        <taxon>Kineosporiaceae</taxon>
    </lineage>
</organism>
<evidence type="ECO:0000313" key="3">
    <source>
        <dbReference type="Proteomes" id="UP001157017"/>
    </source>
</evidence>
<protein>
    <recommendedName>
        <fullName evidence="4">YdhG-like domain-containing protein</fullName>
    </recommendedName>
</protein>
<feature type="region of interest" description="Disordered" evidence="1">
    <location>
        <begin position="1"/>
        <end position="20"/>
    </location>
</feature>
<comment type="caution">
    <text evidence="2">The sequence shown here is derived from an EMBL/GenBank/DDBJ whole genome shotgun (WGS) entry which is preliminary data.</text>
</comment>